<dbReference type="InterPro" id="IPR025669">
    <property type="entry name" value="AAA_dom"/>
</dbReference>
<evidence type="ECO:0000256" key="3">
    <source>
        <dbReference type="ARBA" id="ARBA00007316"/>
    </source>
</evidence>
<evidence type="ECO:0000259" key="20">
    <source>
        <dbReference type="Pfam" id="PF13614"/>
    </source>
</evidence>
<evidence type="ECO:0000259" key="19">
    <source>
        <dbReference type="Pfam" id="PF02706"/>
    </source>
</evidence>
<keyword evidence="11" id="KW-0418">Kinase</keyword>
<keyword evidence="13 18" id="KW-1133">Transmembrane helix</keyword>
<name>A0A1I2I8S9_9MICO</name>
<evidence type="ECO:0000256" key="16">
    <source>
        <dbReference type="ARBA" id="ARBA00051245"/>
    </source>
</evidence>
<evidence type="ECO:0000313" key="22">
    <source>
        <dbReference type="Proteomes" id="UP000198520"/>
    </source>
</evidence>
<keyword evidence="14 18" id="KW-0472">Membrane</keyword>
<dbReference type="AlphaFoldDB" id="A0A1I2I8S9"/>
<feature type="compositionally biased region" description="Low complexity" evidence="17">
    <location>
        <begin position="517"/>
        <end position="528"/>
    </location>
</feature>
<dbReference type="Gene3D" id="3.40.50.300">
    <property type="entry name" value="P-loop containing nucleotide triphosphate hydrolases"/>
    <property type="match status" value="1"/>
</dbReference>
<keyword evidence="8" id="KW-0808">Transferase</keyword>
<evidence type="ECO:0000256" key="18">
    <source>
        <dbReference type="SAM" id="Phobius"/>
    </source>
</evidence>
<feature type="domain" description="Polysaccharide chain length determinant N-terminal" evidence="19">
    <location>
        <begin position="2"/>
        <end position="89"/>
    </location>
</feature>
<keyword evidence="12" id="KW-0067">ATP-binding</keyword>
<dbReference type="PANTHER" id="PTHR32309:SF13">
    <property type="entry name" value="FERRIC ENTEROBACTIN TRANSPORT PROTEIN FEPE"/>
    <property type="match status" value="1"/>
</dbReference>
<evidence type="ECO:0000256" key="14">
    <source>
        <dbReference type="ARBA" id="ARBA00023136"/>
    </source>
</evidence>
<evidence type="ECO:0000256" key="15">
    <source>
        <dbReference type="ARBA" id="ARBA00023137"/>
    </source>
</evidence>
<dbReference type="GO" id="GO:0005886">
    <property type="term" value="C:plasma membrane"/>
    <property type="evidence" value="ECO:0007669"/>
    <property type="project" value="UniProtKB-SubCell"/>
</dbReference>
<evidence type="ECO:0000256" key="13">
    <source>
        <dbReference type="ARBA" id="ARBA00022989"/>
    </source>
</evidence>
<feature type="domain" description="AAA" evidence="20">
    <location>
        <begin position="265"/>
        <end position="392"/>
    </location>
</feature>
<evidence type="ECO:0000256" key="9">
    <source>
        <dbReference type="ARBA" id="ARBA00022692"/>
    </source>
</evidence>
<organism evidence="21 22">
    <name type="scientific">Flavimobilis marinus</name>
    <dbReference type="NCBI Taxonomy" id="285351"/>
    <lineage>
        <taxon>Bacteria</taxon>
        <taxon>Bacillati</taxon>
        <taxon>Actinomycetota</taxon>
        <taxon>Actinomycetes</taxon>
        <taxon>Micrococcales</taxon>
        <taxon>Jonesiaceae</taxon>
        <taxon>Flavimobilis</taxon>
    </lineage>
</organism>
<evidence type="ECO:0000256" key="11">
    <source>
        <dbReference type="ARBA" id="ARBA00022777"/>
    </source>
</evidence>
<gene>
    <name evidence="21" type="ORF">SAMN04488035_2710</name>
</gene>
<protein>
    <recommendedName>
        <fullName evidence="5">non-specific protein-tyrosine kinase</fullName>
        <ecNumber evidence="5">2.7.10.2</ecNumber>
    </recommendedName>
</protein>
<dbReference type="EMBL" id="FONZ01000008">
    <property type="protein sequence ID" value="SFF37276.1"/>
    <property type="molecule type" value="Genomic_DNA"/>
</dbReference>
<dbReference type="SUPFAM" id="SSF52540">
    <property type="entry name" value="P-loop containing nucleoside triphosphate hydrolases"/>
    <property type="match status" value="1"/>
</dbReference>
<dbReference type="GO" id="GO:0005524">
    <property type="term" value="F:ATP binding"/>
    <property type="evidence" value="ECO:0007669"/>
    <property type="project" value="UniProtKB-KW"/>
</dbReference>
<evidence type="ECO:0000256" key="10">
    <source>
        <dbReference type="ARBA" id="ARBA00022741"/>
    </source>
</evidence>
<keyword evidence="22" id="KW-1185">Reference proteome</keyword>
<dbReference type="InterPro" id="IPR005702">
    <property type="entry name" value="Wzc-like_C"/>
</dbReference>
<dbReference type="STRING" id="285351.SAMN04488035_2710"/>
<proteinExistence type="inferred from homology"/>
<dbReference type="CDD" id="cd05387">
    <property type="entry name" value="BY-kinase"/>
    <property type="match status" value="1"/>
</dbReference>
<dbReference type="Pfam" id="PF13614">
    <property type="entry name" value="AAA_31"/>
    <property type="match status" value="1"/>
</dbReference>
<reference evidence="22" key="1">
    <citation type="submission" date="2016-10" db="EMBL/GenBank/DDBJ databases">
        <authorList>
            <person name="Varghese N."/>
            <person name="Submissions S."/>
        </authorList>
    </citation>
    <scope>NUCLEOTIDE SEQUENCE [LARGE SCALE GENOMIC DNA]</scope>
    <source>
        <strain evidence="22">DSM 19083</strain>
    </source>
</reference>
<comment type="similarity">
    <text evidence="4">Belongs to the etk/wzc family.</text>
</comment>
<comment type="similarity">
    <text evidence="3">Belongs to the CpsD/CapB family.</text>
</comment>
<evidence type="ECO:0000256" key="17">
    <source>
        <dbReference type="SAM" id="MobiDB-lite"/>
    </source>
</evidence>
<keyword evidence="10" id="KW-0547">Nucleotide-binding</keyword>
<dbReference type="OrthoDB" id="9812433at2"/>
<evidence type="ECO:0000256" key="5">
    <source>
        <dbReference type="ARBA" id="ARBA00011903"/>
    </source>
</evidence>
<dbReference type="PANTHER" id="PTHR32309">
    <property type="entry name" value="TYROSINE-PROTEIN KINASE"/>
    <property type="match status" value="1"/>
</dbReference>
<dbReference type="Proteomes" id="UP000198520">
    <property type="component" value="Unassembled WGS sequence"/>
</dbReference>
<evidence type="ECO:0000256" key="6">
    <source>
        <dbReference type="ARBA" id="ARBA00022475"/>
    </source>
</evidence>
<dbReference type="Pfam" id="PF02706">
    <property type="entry name" value="Wzz"/>
    <property type="match status" value="1"/>
</dbReference>
<dbReference type="NCBIfam" id="TIGR01007">
    <property type="entry name" value="eps_fam"/>
    <property type="match status" value="1"/>
</dbReference>
<comment type="subcellular location">
    <subcellularLocation>
        <location evidence="1">Cell inner membrane</location>
        <topology evidence="1">Multi-pass membrane protein</topology>
    </subcellularLocation>
</comment>
<evidence type="ECO:0000256" key="4">
    <source>
        <dbReference type="ARBA" id="ARBA00008883"/>
    </source>
</evidence>
<dbReference type="InterPro" id="IPR027417">
    <property type="entry name" value="P-loop_NTPase"/>
</dbReference>
<evidence type="ECO:0000256" key="2">
    <source>
        <dbReference type="ARBA" id="ARBA00006683"/>
    </source>
</evidence>
<dbReference type="GO" id="GO:0004715">
    <property type="term" value="F:non-membrane spanning protein tyrosine kinase activity"/>
    <property type="evidence" value="ECO:0007669"/>
    <property type="project" value="UniProtKB-EC"/>
</dbReference>
<dbReference type="RefSeq" id="WP_093379892.1">
    <property type="nucleotide sequence ID" value="NZ_BNAN01000003.1"/>
</dbReference>
<feature type="region of interest" description="Disordered" evidence="17">
    <location>
        <begin position="453"/>
        <end position="558"/>
    </location>
</feature>
<evidence type="ECO:0000313" key="21">
    <source>
        <dbReference type="EMBL" id="SFF37276.1"/>
    </source>
</evidence>
<keyword evidence="7" id="KW-0997">Cell inner membrane</keyword>
<dbReference type="InterPro" id="IPR050445">
    <property type="entry name" value="Bact_polysacc_biosynth/exp"/>
</dbReference>
<evidence type="ECO:0000256" key="12">
    <source>
        <dbReference type="ARBA" id="ARBA00022840"/>
    </source>
</evidence>
<comment type="similarity">
    <text evidence="2">Belongs to the CpsC/CapA family.</text>
</comment>
<keyword evidence="9 18" id="KW-0812">Transmembrane</keyword>
<keyword evidence="15" id="KW-0829">Tyrosine-protein kinase</keyword>
<feature type="transmembrane region" description="Helical" evidence="18">
    <location>
        <begin position="175"/>
        <end position="198"/>
    </location>
</feature>
<keyword evidence="6" id="KW-1003">Cell membrane</keyword>
<feature type="transmembrane region" description="Helical" evidence="18">
    <location>
        <begin position="14"/>
        <end position="32"/>
    </location>
</feature>
<evidence type="ECO:0000256" key="7">
    <source>
        <dbReference type="ARBA" id="ARBA00022519"/>
    </source>
</evidence>
<evidence type="ECO:0000256" key="8">
    <source>
        <dbReference type="ARBA" id="ARBA00022679"/>
    </source>
</evidence>
<sequence>MELSDYVGALRKRWLVIVVLAVLGAGAGFALARSSTPEYRSTSKVFVSLTRGETVSELVQGATYAQNLVESYVQVATMPAVLDPVIDELDLGVSARALAGRVTATSPLNTVIIEITAVDTEPGRAAQIANAVAEQLAATVTTISPTAEDGGETVQMSVLAEAQVPGAPFQPRTPLLMVTGGAAGVALGVMVALLTTLLDTRVRSAKDFPRVPERAVLGSIPFDRASSRRSAPTMVSQPHGINAEAYRRVQTNLQFLAAASTLRSIVLTSSVSGEGKSTTAINLALAVAEKRERVLLVDADLRRPSVARYCGLEGAAGLTTILIGSATLADVVQPWGAAGLDVLTSGGQPPNPGQLIDSAAMEAFLAEAVASYDLVIFDAPPLLPVSDAAVLARLTDGAVVVAGCRTVHRGQLVDALGGLDAIGATCLGLVANAVPTSESEQLYYAADAPLRPSRAGRRSRATQDRETTARGAVAPGVTAGVEVGRGKSTEAPSDGPADEASAMVTAPEGPTEVSGASSTEVSTTELSVPDVLDDAPDASSDTSVGGAHRQAGPVDGGT</sequence>
<accession>A0A1I2I8S9</accession>
<evidence type="ECO:0000256" key="1">
    <source>
        <dbReference type="ARBA" id="ARBA00004429"/>
    </source>
</evidence>
<dbReference type="InterPro" id="IPR003856">
    <property type="entry name" value="LPS_length_determ_N"/>
</dbReference>
<comment type="catalytic activity">
    <reaction evidence="16">
        <text>L-tyrosyl-[protein] + ATP = O-phospho-L-tyrosyl-[protein] + ADP + H(+)</text>
        <dbReference type="Rhea" id="RHEA:10596"/>
        <dbReference type="Rhea" id="RHEA-COMP:10136"/>
        <dbReference type="Rhea" id="RHEA-COMP:20101"/>
        <dbReference type="ChEBI" id="CHEBI:15378"/>
        <dbReference type="ChEBI" id="CHEBI:30616"/>
        <dbReference type="ChEBI" id="CHEBI:46858"/>
        <dbReference type="ChEBI" id="CHEBI:61978"/>
        <dbReference type="ChEBI" id="CHEBI:456216"/>
        <dbReference type="EC" id="2.7.10.2"/>
    </reaction>
</comment>
<dbReference type="EC" id="2.7.10.2" evidence="5"/>